<dbReference type="Proteomes" id="UP000018763">
    <property type="component" value="Chromosome"/>
</dbReference>
<dbReference type="PANTHER" id="PTHR23514">
    <property type="entry name" value="BYPASS OF STOP CODON PROTEIN 6"/>
    <property type="match status" value="1"/>
</dbReference>
<evidence type="ECO:0000256" key="5">
    <source>
        <dbReference type="SAM" id="Phobius"/>
    </source>
</evidence>
<sequence>MFTSGTTPRRPSRASQEDFSMKIVRAAPHNDPARQRVATAGVFVSFGIVLGTWAAYIPVVKNVIGATSSTMGMILLVVGVGALIGMQFSGRAVDRYGSGCVAAVGGAAMALALVPPLVLSTPQTVAAAALFLGIAVGISEVGMNASAVAVERDYGRPIMASFHGMFSIGTVVGALSGGVAIASGMNMHVTAVAIAVLTLLLSSAAAPTLLRSTPRGGVIAESTPDSTNGPKRYRRWQLAALSTLSFLLLLVEGSMTDWSSLHTQQHLGASPGYGALTLACFVTAMTIGRFSTDRVASRIGPVSVLRWGCLSSVAGLLIVTQASSLPITFMGWILVGIGLSGGFPQVLTAAGNVPGTSARALSHVVGIGYLAIVAGPATMGWLADLCSLNGAFALPIAAMTICALAAKAVTGSESSPRLPAPAVKA</sequence>
<dbReference type="AlphaFoldDB" id="V5XDP1"/>
<accession>V5XDP1</accession>
<dbReference type="GO" id="GO:0022857">
    <property type="term" value="F:transmembrane transporter activity"/>
    <property type="evidence" value="ECO:0007669"/>
    <property type="project" value="InterPro"/>
</dbReference>
<feature type="transmembrane region" description="Helical" evidence="5">
    <location>
        <begin position="329"/>
        <end position="348"/>
    </location>
</feature>
<feature type="transmembrane region" description="Helical" evidence="5">
    <location>
        <begin position="304"/>
        <end position="323"/>
    </location>
</feature>
<evidence type="ECO:0000256" key="1">
    <source>
        <dbReference type="ARBA" id="ARBA00004141"/>
    </source>
</evidence>
<comment type="subcellular location">
    <subcellularLocation>
        <location evidence="1">Membrane</location>
        <topology evidence="1">Multi-pass membrane protein</topology>
    </subcellularLocation>
</comment>
<reference evidence="6 7" key="1">
    <citation type="journal article" date="2014" name="Genome Announc.">
        <title>Complete Genome Sequence of Sterol-Transforming Mycobacterium neoaurum Strain VKM Ac-1815D.</title>
        <authorList>
            <person name="Shtratnikova V.Y."/>
            <person name="Bragin E.Y."/>
            <person name="Dovbnya D.V."/>
            <person name="Pekov Y.A."/>
            <person name="Schelkunov M.I."/>
            <person name="Strizhov N."/>
            <person name="Ivashina T.V."/>
            <person name="Ashapkin V.V."/>
            <person name="Donova M.V."/>
        </authorList>
    </citation>
    <scope>NUCLEOTIDE SEQUENCE [LARGE SCALE GENOMIC DNA]</scope>
    <source>
        <strain evidence="6 7">VKM Ac-1815D</strain>
    </source>
</reference>
<feature type="transmembrane region" description="Helical" evidence="5">
    <location>
        <begin position="37"/>
        <end position="57"/>
    </location>
</feature>
<dbReference type="KEGG" id="mne:D174_16710"/>
<evidence type="ECO:0000256" key="4">
    <source>
        <dbReference type="ARBA" id="ARBA00023136"/>
    </source>
</evidence>
<dbReference type="PANTHER" id="PTHR23514:SF13">
    <property type="entry name" value="INNER MEMBRANE PROTEIN YBJJ"/>
    <property type="match status" value="1"/>
</dbReference>
<keyword evidence="2 5" id="KW-0812">Transmembrane</keyword>
<dbReference type="HOGENOM" id="CLU_035309_1_1_11"/>
<dbReference type="InterPro" id="IPR051788">
    <property type="entry name" value="MFS_Transporter"/>
</dbReference>
<keyword evidence="4 5" id="KW-0472">Membrane</keyword>
<feature type="transmembrane region" description="Helical" evidence="5">
    <location>
        <begin position="236"/>
        <end position="253"/>
    </location>
</feature>
<feature type="transmembrane region" description="Helical" evidence="5">
    <location>
        <begin position="273"/>
        <end position="292"/>
    </location>
</feature>
<evidence type="ECO:0000313" key="7">
    <source>
        <dbReference type="Proteomes" id="UP000018763"/>
    </source>
</evidence>
<dbReference type="Pfam" id="PF07690">
    <property type="entry name" value="MFS_1"/>
    <property type="match status" value="2"/>
</dbReference>
<organism evidence="6 7">
    <name type="scientific">Mycolicibacterium neoaurum VKM Ac-1815D</name>
    <dbReference type="NCBI Taxonomy" id="700508"/>
    <lineage>
        <taxon>Bacteria</taxon>
        <taxon>Bacillati</taxon>
        <taxon>Actinomycetota</taxon>
        <taxon>Actinomycetes</taxon>
        <taxon>Mycobacteriales</taxon>
        <taxon>Mycobacteriaceae</taxon>
        <taxon>Mycolicibacterium</taxon>
    </lineage>
</organism>
<dbReference type="CDD" id="cd17393">
    <property type="entry name" value="MFS_MosC_like"/>
    <property type="match status" value="1"/>
</dbReference>
<dbReference type="EMBL" id="CP006936">
    <property type="protein sequence ID" value="AHC26117.1"/>
    <property type="molecule type" value="Genomic_DNA"/>
</dbReference>
<proteinExistence type="predicted"/>
<name>V5XDP1_MYCNE</name>
<dbReference type="GO" id="GO:0016020">
    <property type="term" value="C:membrane"/>
    <property type="evidence" value="ECO:0007669"/>
    <property type="project" value="UniProtKB-SubCell"/>
</dbReference>
<dbReference type="eggNOG" id="COG0738">
    <property type="taxonomic scope" value="Bacteria"/>
</dbReference>
<keyword evidence="3 5" id="KW-1133">Transmembrane helix</keyword>
<feature type="transmembrane region" description="Helical" evidence="5">
    <location>
        <begin position="96"/>
        <end position="119"/>
    </location>
</feature>
<feature type="transmembrane region" description="Helical" evidence="5">
    <location>
        <begin position="125"/>
        <end position="150"/>
    </location>
</feature>
<dbReference type="Gene3D" id="1.20.1250.20">
    <property type="entry name" value="MFS general substrate transporter like domains"/>
    <property type="match status" value="2"/>
</dbReference>
<gene>
    <name evidence="6" type="ORF">D174_16710</name>
</gene>
<evidence type="ECO:0000313" key="6">
    <source>
        <dbReference type="EMBL" id="AHC26117.1"/>
    </source>
</evidence>
<keyword evidence="7" id="KW-1185">Reference proteome</keyword>
<evidence type="ECO:0000256" key="2">
    <source>
        <dbReference type="ARBA" id="ARBA00022692"/>
    </source>
</evidence>
<feature type="transmembrane region" description="Helical" evidence="5">
    <location>
        <begin position="360"/>
        <end position="382"/>
    </location>
</feature>
<dbReference type="SUPFAM" id="SSF103473">
    <property type="entry name" value="MFS general substrate transporter"/>
    <property type="match status" value="1"/>
</dbReference>
<evidence type="ECO:0000256" key="3">
    <source>
        <dbReference type="ARBA" id="ARBA00022989"/>
    </source>
</evidence>
<dbReference type="InterPro" id="IPR011701">
    <property type="entry name" value="MFS"/>
</dbReference>
<dbReference type="InterPro" id="IPR036259">
    <property type="entry name" value="MFS_trans_sf"/>
</dbReference>
<feature type="transmembrane region" description="Helical" evidence="5">
    <location>
        <begin position="162"/>
        <end position="183"/>
    </location>
</feature>
<feature type="transmembrane region" description="Helical" evidence="5">
    <location>
        <begin position="63"/>
        <end position="84"/>
    </location>
</feature>
<protein>
    <submittedName>
        <fullName evidence="6">MFS transporter</fullName>
    </submittedName>
</protein>
<feature type="transmembrane region" description="Helical" evidence="5">
    <location>
        <begin position="189"/>
        <end position="210"/>
    </location>
</feature>